<evidence type="ECO:0000256" key="3">
    <source>
        <dbReference type="ARBA" id="ARBA00022679"/>
    </source>
</evidence>
<sequence length="324" mass="36296">MAKKKVSIVIPAYNERDNVEELARRLQGVFAENSNYDFEAIIVENGSQDDSFDKLQAVAAQDDRFKIIQLARNFRMDGGLTAGMNFASGDAVVIMTADLQDPPELISKFIAKWEEGYENVYGIVTRRVGTSPLRRFNSQMFYLVANKLTNGMIPRNVSDFRLVDRRVYHVINSMRERNRFVRGLFAWVGFKSIGIEHERPPRVAGVSGAHTLKVIDLALKGIFAHSYVPLKFISITGVITTALSLLALIALVIKAVFWGVPFSGFGTIVALMLMMFGFFSTMLGLVAEYVGLIYEEVKQRPNYVVRRTIGLSGHPEALEAKTEE</sequence>
<evidence type="ECO:0000256" key="4">
    <source>
        <dbReference type="ARBA" id="ARBA00022692"/>
    </source>
</evidence>
<dbReference type="AlphaFoldDB" id="A0A1J5R9M4"/>
<keyword evidence="4 8" id="KW-0812">Transmembrane</keyword>
<dbReference type="InterPro" id="IPR001173">
    <property type="entry name" value="Glyco_trans_2-like"/>
</dbReference>
<dbReference type="SUPFAM" id="SSF53448">
    <property type="entry name" value="Nucleotide-diphospho-sugar transferases"/>
    <property type="match status" value="1"/>
</dbReference>
<dbReference type="GO" id="GO:0009103">
    <property type="term" value="P:lipopolysaccharide biosynthetic process"/>
    <property type="evidence" value="ECO:0007669"/>
    <property type="project" value="UniProtKB-KW"/>
</dbReference>
<name>A0A1J5R9M4_9ZZZZ</name>
<feature type="transmembrane region" description="Helical" evidence="8">
    <location>
        <begin position="232"/>
        <end position="253"/>
    </location>
</feature>
<organism evidence="10">
    <name type="scientific">mine drainage metagenome</name>
    <dbReference type="NCBI Taxonomy" id="410659"/>
    <lineage>
        <taxon>unclassified sequences</taxon>
        <taxon>metagenomes</taxon>
        <taxon>ecological metagenomes</taxon>
    </lineage>
</organism>
<dbReference type="GO" id="GO:0016757">
    <property type="term" value="F:glycosyltransferase activity"/>
    <property type="evidence" value="ECO:0007669"/>
    <property type="project" value="UniProtKB-KW"/>
</dbReference>
<reference evidence="10" key="1">
    <citation type="submission" date="2016-10" db="EMBL/GenBank/DDBJ databases">
        <title>Sequence of Gallionella enrichment culture.</title>
        <authorList>
            <person name="Poehlein A."/>
            <person name="Muehling M."/>
            <person name="Daniel R."/>
        </authorList>
    </citation>
    <scope>NUCLEOTIDE SEQUENCE</scope>
</reference>
<keyword evidence="1" id="KW-1003">Cell membrane</keyword>
<comment type="caution">
    <text evidence="10">The sequence shown here is derived from an EMBL/GenBank/DDBJ whole genome shotgun (WGS) entry which is preliminary data.</text>
</comment>
<keyword evidence="3 10" id="KW-0808">Transferase</keyword>
<evidence type="ECO:0000256" key="5">
    <source>
        <dbReference type="ARBA" id="ARBA00022985"/>
    </source>
</evidence>
<feature type="domain" description="Glycosyltransferase 2-like" evidence="9">
    <location>
        <begin position="7"/>
        <end position="168"/>
    </location>
</feature>
<keyword evidence="7 8" id="KW-0472">Membrane</keyword>
<gene>
    <name evidence="10" type="primary">csbB_3</name>
    <name evidence="10" type="ORF">GALL_253450</name>
</gene>
<evidence type="ECO:0000259" key="9">
    <source>
        <dbReference type="Pfam" id="PF00535"/>
    </source>
</evidence>
<keyword evidence="6 8" id="KW-1133">Transmembrane helix</keyword>
<dbReference type="EMBL" id="MLJW01000224">
    <property type="protein sequence ID" value="OIQ92742.1"/>
    <property type="molecule type" value="Genomic_DNA"/>
</dbReference>
<evidence type="ECO:0000313" key="10">
    <source>
        <dbReference type="EMBL" id="OIQ92742.1"/>
    </source>
</evidence>
<dbReference type="InterPro" id="IPR029044">
    <property type="entry name" value="Nucleotide-diphossugar_trans"/>
</dbReference>
<dbReference type="PANTHER" id="PTHR48090:SF3">
    <property type="entry name" value="UNDECAPRENYL-PHOSPHATE 4-DEOXY-4-FORMAMIDO-L-ARABINOSE TRANSFERASE"/>
    <property type="match status" value="1"/>
</dbReference>
<keyword evidence="2 10" id="KW-0328">Glycosyltransferase</keyword>
<evidence type="ECO:0000256" key="6">
    <source>
        <dbReference type="ARBA" id="ARBA00022989"/>
    </source>
</evidence>
<evidence type="ECO:0000256" key="2">
    <source>
        <dbReference type="ARBA" id="ARBA00022676"/>
    </source>
</evidence>
<dbReference type="Pfam" id="PF00535">
    <property type="entry name" value="Glycos_transf_2"/>
    <property type="match status" value="1"/>
</dbReference>
<evidence type="ECO:0000256" key="1">
    <source>
        <dbReference type="ARBA" id="ARBA00022475"/>
    </source>
</evidence>
<dbReference type="EC" id="2.4.-.-" evidence="10"/>
<dbReference type="CDD" id="cd04187">
    <property type="entry name" value="DPM1_like_bac"/>
    <property type="match status" value="1"/>
</dbReference>
<proteinExistence type="predicted"/>
<keyword evidence="5" id="KW-0448">Lipopolysaccharide biosynthesis</keyword>
<evidence type="ECO:0000256" key="7">
    <source>
        <dbReference type="ARBA" id="ARBA00023136"/>
    </source>
</evidence>
<feature type="transmembrane region" description="Helical" evidence="8">
    <location>
        <begin position="265"/>
        <end position="290"/>
    </location>
</feature>
<dbReference type="GO" id="GO:0005886">
    <property type="term" value="C:plasma membrane"/>
    <property type="evidence" value="ECO:0007669"/>
    <property type="project" value="TreeGrafter"/>
</dbReference>
<dbReference type="PANTHER" id="PTHR48090">
    <property type="entry name" value="UNDECAPRENYL-PHOSPHATE 4-DEOXY-4-FORMAMIDO-L-ARABINOSE TRANSFERASE-RELATED"/>
    <property type="match status" value="1"/>
</dbReference>
<protein>
    <submittedName>
        <fullName evidence="10">Putative glycosyltransferase CsbB</fullName>
        <ecNumber evidence="10">2.4.-.-</ecNumber>
    </submittedName>
</protein>
<dbReference type="Gene3D" id="3.90.550.10">
    <property type="entry name" value="Spore Coat Polysaccharide Biosynthesis Protein SpsA, Chain A"/>
    <property type="match status" value="1"/>
</dbReference>
<accession>A0A1J5R9M4</accession>
<evidence type="ECO:0000256" key="8">
    <source>
        <dbReference type="SAM" id="Phobius"/>
    </source>
</evidence>
<dbReference type="InterPro" id="IPR050256">
    <property type="entry name" value="Glycosyltransferase_2"/>
</dbReference>